<accession>A0A4Y2JN16</accession>
<dbReference type="EMBL" id="BGPR01003733">
    <property type="protein sequence ID" value="GBM91783.1"/>
    <property type="molecule type" value="Genomic_DNA"/>
</dbReference>
<evidence type="ECO:0000313" key="2">
    <source>
        <dbReference type="Proteomes" id="UP000499080"/>
    </source>
</evidence>
<organism evidence="1 2">
    <name type="scientific">Araneus ventricosus</name>
    <name type="common">Orbweaver spider</name>
    <name type="synonym">Epeira ventricosa</name>
    <dbReference type="NCBI Taxonomy" id="182803"/>
    <lineage>
        <taxon>Eukaryota</taxon>
        <taxon>Metazoa</taxon>
        <taxon>Ecdysozoa</taxon>
        <taxon>Arthropoda</taxon>
        <taxon>Chelicerata</taxon>
        <taxon>Arachnida</taxon>
        <taxon>Araneae</taxon>
        <taxon>Araneomorphae</taxon>
        <taxon>Entelegynae</taxon>
        <taxon>Araneoidea</taxon>
        <taxon>Araneidae</taxon>
        <taxon>Araneus</taxon>
    </lineage>
</organism>
<dbReference type="AlphaFoldDB" id="A0A4Y2JN16"/>
<evidence type="ECO:0000313" key="1">
    <source>
        <dbReference type="EMBL" id="GBM91783.1"/>
    </source>
</evidence>
<dbReference type="Proteomes" id="UP000499080">
    <property type="component" value="Unassembled WGS sequence"/>
</dbReference>
<dbReference type="OrthoDB" id="10357898at2759"/>
<comment type="caution">
    <text evidence="1">The sequence shown here is derived from an EMBL/GenBank/DDBJ whole genome shotgun (WGS) entry which is preliminary data.</text>
</comment>
<proteinExistence type="predicted"/>
<name>A0A4Y2JN16_ARAVE</name>
<keyword evidence="2" id="KW-1185">Reference proteome</keyword>
<gene>
    <name evidence="1" type="ORF">AVEN_137537_1</name>
</gene>
<protein>
    <submittedName>
        <fullName evidence="1">Uncharacterized protein</fullName>
    </submittedName>
</protein>
<sequence length="92" mass="10146">MTVNVLLFVSFTGEIPGQLVVSDFSQLPTIIASSIVASARCIRRRTPENVRRYCKRPDNDIYASQLSISGHLSLTEGPGGFGFSSWMHSLRT</sequence>
<reference evidence="1 2" key="1">
    <citation type="journal article" date="2019" name="Sci. Rep.">
        <title>Orb-weaving spider Araneus ventricosus genome elucidates the spidroin gene catalogue.</title>
        <authorList>
            <person name="Kono N."/>
            <person name="Nakamura H."/>
            <person name="Ohtoshi R."/>
            <person name="Moran D.A.P."/>
            <person name="Shinohara A."/>
            <person name="Yoshida Y."/>
            <person name="Fujiwara M."/>
            <person name="Mori M."/>
            <person name="Tomita M."/>
            <person name="Arakawa K."/>
        </authorList>
    </citation>
    <scope>NUCLEOTIDE SEQUENCE [LARGE SCALE GENOMIC DNA]</scope>
</reference>